<feature type="compositionally biased region" description="Acidic residues" evidence="1">
    <location>
        <begin position="131"/>
        <end position="174"/>
    </location>
</feature>
<dbReference type="Pfam" id="PF00498">
    <property type="entry name" value="FHA"/>
    <property type="match status" value="1"/>
</dbReference>
<reference evidence="4" key="1">
    <citation type="journal article" date="2020" name="Fungal Divers.">
        <title>Resolving the Mortierellaceae phylogeny through synthesis of multi-gene phylogenetics and phylogenomics.</title>
        <authorList>
            <person name="Vandepol N."/>
            <person name="Liber J."/>
            <person name="Desiro A."/>
            <person name="Na H."/>
            <person name="Kennedy M."/>
            <person name="Barry K."/>
            <person name="Grigoriev I.V."/>
            <person name="Miller A.N."/>
            <person name="O'Donnell K."/>
            <person name="Stajich J.E."/>
            <person name="Bonito G."/>
        </authorList>
    </citation>
    <scope>NUCLEOTIDE SEQUENCE</scope>
    <source>
        <strain evidence="4">NRRL 28262</strain>
    </source>
</reference>
<evidence type="ECO:0000259" key="3">
    <source>
        <dbReference type="PROSITE" id="PS50006"/>
    </source>
</evidence>
<feature type="region of interest" description="Disordered" evidence="1">
    <location>
        <begin position="626"/>
        <end position="647"/>
    </location>
</feature>
<feature type="region of interest" description="Disordered" evidence="1">
    <location>
        <begin position="1"/>
        <end position="36"/>
    </location>
</feature>
<name>A0AAD4DC95_9FUNG</name>
<proteinExistence type="predicted"/>
<evidence type="ECO:0000313" key="5">
    <source>
        <dbReference type="Proteomes" id="UP001194580"/>
    </source>
</evidence>
<keyword evidence="2" id="KW-0812">Transmembrane</keyword>
<dbReference type="SUPFAM" id="SSF49879">
    <property type="entry name" value="SMAD/FHA domain"/>
    <property type="match status" value="1"/>
</dbReference>
<dbReference type="SMART" id="SM00240">
    <property type="entry name" value="FHA"/>
    <property type="match status" value="1"/>
</dbReference>
<dbReference type="Proteomes" id="UP001194580">
    <property type="component" value="Unassembled WGS sequence"/>
</dbReference>
<dbReference type="InterPro" id="IPR008984">
    <property type="entry name" value="SMAD_FHA_dom_sf"/>
</dbReference>
<feature type="domain" description="FHA" evidence="3">
    <location>
        <begin position="293"/>
        <end position="344"/>
    </location>
</feature>
<protein>
    <recommendedName>
        <fullName evidence="3">FHA domain-containing protein</fullName>
    </recommendedName>
</protein>
<feature type="region of interest" description="Disordered" evidence="1">
    <location>
        <begin position="105"/>
        <end position="191"/>
    </location>
</feature>
<dbReference type="InterPro" id="IPR000253">
    <property type="entry name" value="FHA_dom"/>
</dbReference>
<evidence type="ECO:0000256" key="2">
    <source>
        <dbReference type="SAM" id="Phobius"/>
    </source>
</evidence>
<keyword evidence="2" id="KW-1133">Transmembrane helix</keyword>
<dbReference type="AlphaFoldDB" id="A0AAD4DC95"/>
<sequence length="678" mass="76529">MLFQPPYPDSDREMSPSSHEDGHLWSQGEPSSYKPLETTHSQTQVAGGYRAPSYSPSEDFVEYTTATTTARPVPVGNSFSSSGNNQFVFGLYDDEDDDIAIAIQEEDELQKQQQQRRLQQHQQMALALTREEDEERQEEEDEEQQEEDEEQQEEDEERQEEDEERQEEEYENESELTPFVTRPLNSSSSYQTHTDVMSMDIESDDGEENEQTFTVPHTHTTLTPPLVHLEIQELRACSSGHEHHRLSATSTLPRPRQFIFEPNNRLLLGRAPSSGLDPKTRLRQLSNVASDAVGQARPENGYDDGLFSNQVISKLHAAIYEEHGQLVLEDRDSTHGTFLNDEPISRQYLHDLDRVRLGRPVTRKDIFYTPLEFIVRIQIREHYEHPSAQDPATFDPLTGIDQQDLLHSATITSHSKQEVIVVDDEFDEDERSNLLSCTQVESLDILKPEERTPTEDKQDIRESGYGIDVFQQTENVYEADNHEPEVVYDDIAFQDLDNVYDDGDADENDCTVSYQQGQEYNVDNVNEEEGDEYDDLDEDVDAFNQNTAEYAFEKDGNNLLESIKSSPGLSDIENNDSVLDQDALEESEDDQEPAEAIIKATSPSSNTMTTVSIVTVAATASIDAVEETHGNKRKREEPEEVPLLPTPAPKSKKTALFAAALAGMVVGSVGTVLTLANL</sequence>
<evidence type="ECO:0000256" key="1">
    <source>
        <dbReference type="SAM" id="MobiDB-lite"/>
    </source>
</evidence>
<feature type="compositionally biased region" description="Basic and acidic residues" evidence="1">
    <location>
        <begin position="9"/>
        <end position="23"/>
    </location>
</feature>
<dbReference type="Gene3D" id="2.60.200.20">
    <property type="match status" value="1"/>
</dbReference>
<gene>
    <name evidence="4" type="ORF">BGZ95_011024</name>
</gene>
<keyword evidence="2" id="KW-0472">Membrane</keyword>
<dbReference type="CDD" id="cd00060">
    <property type="entry name" value="FHA"/>
    <property type="match status" value="1"/>
</dbReference>
<feature type="compositionally biased region" description="Low complexity" evidence="1">
    <location>
        <begin position="111"/>
        <end position="123"/>
    </location>
</feature>
<keyword evidence="5" id="KW-1185">Reference proteome</keyword>
<dbReference type="EMBL" id="JAAAIL010000791">
    <property type="protein sequence ID" value="KAG0273156.1"/>
    <property type="molecule type" value="Genomic_DNA"/>
</dbReference>
<organism evidence="4 5">
    <name type="scientific">Linnemannia exigua</name>
    <dbReference type="NCBI Taxonomy" id="604196"/>
    <lineage>
        <taxon>Eukaryota</taxon>
        <taxon>Fungi</taxon>
        <taxon>Fungi incertae sedis</taxon>
        <taxon>Mucoromycota</taxon>
        <taxon>Mortierellomycotina</taxon>
        <taxon>Mortierellomycetes</taxon>
        <taxon>Mortierellales</taxon>
        <taxon>Mortierellaceae</taxon>
        <taxon>Linnemannia</taxon>
    </lineage>
</organism>
<comment type="caution">
    <text evidence="4">The sequence shown here is derived from an EMBL/GenBank/DDBJ whole genome shotgun (WGS) entry which is preliminary data.</text>
</comment>
<accession>A0AAD4DC95</accession>
<evidence type="ECO:0000313" key="4">
    <source>
        <dbReference type="EMBL" id="KAG0273156.1"/>
    </source>
</evidence>
<feature type="transmembrane region" description="Helical" evidence="2">
    <location>
        <begin position="655"/>
        <end position="676"/>
    </location>
</feature>
<feature type="compositionally biased region" description="Basic and acidic residues" evidence="1">
    <location>
        <begin position="626"/>
        <end position="637"/>
    </location>
</feature>
<dbReference type="PROSITE" id="PS50006">
    <property type="entry name" value="FHA_DOMAIN"/>
    <property type="match status" value="1"/>
</dbReference>